<gene>
    <name evidence="6" type="ORF">WJX74_001651</name>
</gene>
<feature type="compositionally biased region" description="Polar residues" evidence="4">
    <location>
        <begin position="295"/>
        <end position="304"/>
    </location>
</feature>
<keyword evidence="1 3" id="KW-0479">Metal-binding</keyword>
<dbReference type="Pfam" id="PF12315">
    <property type="entry name" value="DA1-like"/>
    <property type="match status" value="2"/>
</dbReference>
<dbReference type="PROSITE" id="PS50023">
    <property type="entry name" value="LIM_DOMAIN_2"/>
    <property type="match status" value="1"/>
</dbReference>
<feature type="compositionally biased region" description="Polar residues" evidence="4">
    <location>
        <begin position="74"/>
        <end position="87"/>
    </location>
</feature>
<feature type="compositionally biased region" description="Low complexity" evidence="4">
    <location>
        <begin position="507"/>
        <end position="538"/>
    </location>
</feature>
<feature type="compositionally biased region" description="Polar residues" evidence="4">
    <location>
        <begin position="273"/>
        <end position="285"/>
    </location>
</feature>
<feature type="compositionally biased region" description="Polar residues" evidence="4">
    <location>
        <begin position="209"/>
        <end position="219"/>
    </location>
</feature>
<organism evidence="6 7">
    <name type="scientific">Apatococcus lobatus</name>
    <dbReference type="NCBI Taxonomy" id="904363"/>
    <lineage>
        <taxon>Eukaryota</taxon>
        <taxon>Viridiplantae</taxon>
        <taxon>Chlorophyta</taxon>
        <taxon>core chlorophytes</taxon>
        <taxon>Trebouxiophyceae</taxon>
        <taxon>Chlorellales</taxon>
        <taxon>Chlorellaceae</taxon>
        <taxon>Apatococcus</taxon>
    </lineage>
</organism>
<evidence type="ECO:0000259" key="5">
    <source>
        <dbReference type="PROSITE" id="PS50023"/>
    </source>
</evidence>
<evidence type="ECO:0000256" key="1">
    <source>
        <dbReference type="ARBA" id="ARBA00022723"/>
    </source>
</evidence>
<dbReference type="Proteomes" id="UP001438707">
    <property type="component" value="Unassembled WGS sequence"/>
</dbReference>
<feature type="compositionally biased region" description="Low complexity" evidence="4">
    <location>
        <begin position="251"/>
        <end position="263"/>
    </location>
</feature>
<feature type="compositionally biased region" description="Low complexity" evidence="4">
    <location>
        <begin position="414"/>
        <end position="424"/>
    </location>
</feature>
<dbReference type="Pfam" id="PF00412">
    <property type="entry name" value="LIM"/>
    <property type="match status" value="1"/>
</dbReference>
<dbReference type="SMART" id="SM00132">
    <property type="entry name" value="LIM"/>
    <property type="match status" value="1"/>
</dbReference>
<feature type="region of interest" description="Disordered" evidence="4">
    <location>
        <begin position="338"/>
        <end position="538"/>
    </location>
</feature>
<feature type="compositionally biased region" description="Basic and acidic residues" evidence="4">
    <location>
        <begin position="31"/>
        <end position="42"/>
    </location>
</feature>
<feature type="compositionally biased region" description="Polar residues" evidence="4">
    <location>
        <begin position="8"/>
        <end position="21"/>
    </location>
</feature>
<evidence type="ECO:0000256" key="4">
    <source>
        <dbReference type="SAM" id="MobiDB-lite"/>
    </source>
</evidence>
<feature type="compositionally biased region" description="Low complexity" evidence="4">
    <location>
        <begin position="50"/>
        <end position="62"/>
    </location>
</feature>
<accession>A0AAW1PUZ4</accession>
<keyword evidence="3" id="KW-0440">LIM domain</keyword>
<dbReference type="PANTHER" id="PTHR24209">
    <property type="entry name" value="PROTEIN DA1-RELATED 2"/>
    <property type="match status" value="1"/>
</dbReference>
<feature type="compositionally biased region" description="Low complexity" evidence="4">
    <location>
        <begin position="456"/>
        <end position="499"/>
    </location>
</feature>
<dbReference type="SMART" id="SM00726">
    <property type="entry name" value="UIM"/>
    <property type="match status" value="2"/>
</dbReference>
<dbReference type="InterPro" id="IPR045218">
    <property type="entry name" value="DA1-like"/>
</dbReference>
<protein>
    <recommendedName>
        <fullName evidence="5">LIM zinc-binding domain-containing protein</fullName>
    </recommendedName>
</protein>
<dbReference type="EMBL" id="JALJOS010000068">
    <property type="protein sequence ID" value="KAK9817481.1"/>
    <property type="molecule type" value="Genomic_DNA"/>
</dbReference>
<sequence length="903" mass="96123">MFSRKTRSSLTNGSGASQPRTAGQDLSGDAELAKRLQDEEIARAQGHTPSQHSSSAAGQASRSSHDADLAAAMKQSTLEASSSNYSHRNSHGGGPSHYHTFPNGAESSLPASRHSPYPSYPPSSQPYPQVASSYAPGGPSHMPQNNQRHAANHPNPDQKFEDDLQLAMAMSASEAKIEQQRQDLFQSKQLQAMQQYRRDQHAQRPAEQPSGSSRQQPHATGQRPHWQERISSRLKSFPSGHAPSAPPIQSPSPAVASAVPSFSTPDLPPLFPSLTTASPNTQQSPSKPPARSSLVRPSNHNQRTAGVHANGWREDLHGPADPFDLLLEREQAGIASQALNGGSGHTGYPIVDLQAGQPTANGRPQGGNEKSGLQSSPSLLDDWPIGPPPHPSTRNDESLARSLQLDEDLSSALQSQTPGSSQPFPSQPPEGNPFSSFQAPSAGTASNHHGLHAPTAGGSANGSASGWNPFHAQAGGPQAGVSSSGSGQQASQPPSQKGPFTTSGRFSPPVSLPSSSSGKRSGSPAPPSTSAASASAVPKAPIGNKDSCAGCGKGLGLWGLFPTSEHIVALGQKWHPTCFKCPLCAQSIAHGTFAIGNDHRAYHVHCHKQAFHPCCSVCQGFLPVEKDNRVVFLENRFWHERYCPKHQKDGTHRCTACSRLQPVGQDWTSLQDGRALCHDCLGTMVLDTPACQPLYTEIISFFAGMGMTLPENPPLMLVESSALNEVAEGRLGPGPAAGSNSSSAGATFHTRGLTMTEHHRTITTVVRGGGPFNVVPQVTRTQGPERCTVTAILVLYGLPRLLTGSILAHEVMHAWLRMHGCTHLGPKEEEGLCQLVALLWLERQDPASLKGKWDERLASYLGHQIRTDPSPTYGDGLRAALESFQQRGLPATVDAVQKLRRFP</sequence>
<dbReference type="InterPro" id="IPR001781">
    <property type="entry name" value="Znf_LIM"/>
</dbReference>
<dbReference type="InterPro" id="IPR003903">
    <property type="entry name" value="UIM_dom"/>
</dbReference>
<dbReference type="InterPro" id="IPR022087">
    <property type="entry name" value="DA1-like_dom"/>
</dbReference>
<feature type="region of interest" description="Disordered" evidence="4">
    <location>
        <begin position="1"/>
        <end position="316"/>
    </location>
</feature>
<feature type="compositionally biased region" description="Polar residues" evidence="4">
    <location>
        <begin position="433"/>
        <end position="447"/>
    </location>
</feature>
<keyword evidence="2 3" id="KW-0862">Zinc</keyword>
<reference evidence="6 7" key="1">
    <citation type="journal article" date="2024" name="Nat. Commun.">
        <title>Phylogenomics reveals the evolutionary origins of lichenization in chlorophyte algae.</title>
        <authorList>
            <person name="Puginier C."/>
            <person name="Libourel C."/>
            <person name="Otte J."/>
            <person name="Skaloud P."/>
            <person name="Haon M."/>
            <person name="Grisel S."/>
            <person name="Petersen M."/>
            <person name="Berrin J.G."/>
            <person name="Delaux P.M."/>
            <person name="Dal Grande F."/>
            <person name="Keller J."/>
        </authorList>
    </citation>
    <scope>NUCLEOTIDE SEQUENCE [LARGE SCALE GENOMIC DNA]</scope>
    <source>
        <strain evidence="6 7">SAG 2145</strain>
    </source>
</reference>
<dbReference type="Gene3D" id="2.10.110.10">
    <property type="entry name" value="Cysteine Rich Protein"/>
    <property type="match status" value="1"/>
</dbReference>
<feature type="domain" description="LIM zinc-binding" evidence="5">
    <location>
        <begin position="546"/>
        <end position="613"/>
    </location>
</feature>
<comment type="caution">
    <text evidence="6">The sequence shown here is derived from an EMBL/GenBank/DDBJ whole genome shotgun (WGS) entry which is preliminary data.</text>
</comment>
<dbReference type="AlphaFoldDB" id="A0AAW1PUZ4"/>
<evidence type="ECO:0000313" key="7">
    <source>
        <dbReference type="Proteomes" id="UP001438707"/>
    </source>
</evidence>
<dbReference type="GO" id="GO:0043130">
    <property type="term" value="F:ubiquitin binding"/>
    <property type="evidence" value="ECO:0007669"/>
    <property type="project" value="TreeGrafter"/>
</dbReference>
<dbReference type="PANTHER" id="PTHR24209:SF7">
    <property type="entry name" value="PROTEIN DA1-RELATED 2"/>
    <property type="match status" value="1"/>
</dbReference>
<feature type="compositionally biased region" description="Polar residues" evidence="4">
    <location>
        <begin position="182"/>
        <end position="194"/>
    </location>
</feature>
<proteinExistence type="predicted"/>
<dbReference type="SUPFAM" id="SSF57716">
    <property type="entry name" value="Glucocorticoid receptor-like (DNA-binding domain)"/>
    <property type="match status" value="1"/>
</dbReference>
<dbReference type="GO" id="GO:0046872">
    <property type="term" value="F:metal ion binding"/>
    <property type="evidence" value="ECO:0007669"/>
    <property type="project" value="UniProtKB-KW"/>
</dbReference>
<evidence type="ECO:0000256" key="3">
    <source>
        <dbReference type="PROSITE-ProRule" id="PRU00125"/>
    </source>
</evidence>
<keyword evidence="7" id="KW-1185">Reference proteome</keyword>
<evidence type="ECO:0000313" key="6">
    <source>
        <dbReference type="EMBL" id="KAK9817481.1"/>
    </source>
</evidence>
<evidence type="ECO:0000256" key="2">
    <source>
        <dbReference type="ARBA" id="ARBA00022833"/>
    </source>
</evidence>
<name>A0AAW1PUZ4_9CHLO</name>